<dbReference type="AlphaFoldDB" id="A0A3R7FFK5"/>
<organism evidence="1 2">
    <name type="scientific">Streptomyces xinghaiensis</name>
    <dbReference type="NCBI Taxonomy" id="1038928"/>
    <lineage>
        <taxon>Bacteria</taxon>
        <taxon>Bacillati</taxon>
        <taxon>Actinomycetota</taxon>
        <taxon>Actinomycetes</taxon>
        <taxon>Kitasatosporales</taxon>
        <taxon>Streptomycetaceae</taxon>
        <taxon>Streptomyces</taxon>
    </lineage>
</organism>
<protein>
    <submittedName>
        <fullName evidence="1">Uncharacterized protein</fullName>
    </submittedName>
</protein>
<comment type="caution">
    <text evidence="1">The sequence shown here is derived from an EMBL/GenBank/DDBJ whole genome shotgun (WGS) entry which is preliminary data.</text>
</comment>
<dbReference type="RefSeq" id="WP_078650000.1">
    <property type="nucleotide sequence ID" value="NZ_CP134822.1"/>
</dbReference>
<reference evidence="1 2" key="1">
    <citation type="journal article" date="2014" name="Genome Announc.">
        <title>Draft Genome Sequence of Streptomyces fradiae ATCC 19609, a Strain Highly Sensitive to Antibiotics.</title>
        <authorList>
            <person name="Bekker O.B."/>
            <person name="Klimina K.M."/>
            <person name="Vatlin A.A."/>
            <person name="Zakharevich N.V."/>
            <person name="Kasianov A.S."/>
            <person name="Danilenko V.N."/>
        </authorList>
    </citation>
    <scope>NUCLEOTIDE SEQUENCE [LARGE SCALE GENOMIC DNA]</scope>
    <source>
        <strain evidence="1 2">ATCC 19609</strain>
    </source>
</reference>
<name>A0A3R7FFK5_9ACTN</name>
<evidence type="ECO:0000313" key="1">
    <source>
        <dbReference type="EMBL" id="RKM96363.1"/>
    </source>
</evidence>
<keyword evidence="2" id="KW-1185">Reference proteome</keyword>
<dbReference type="OrthoDB" id="2679245at2"/>
<gene>
    <name evidence="1" type="ORF">SFRA_009725</name>
</gene>
<dbReference type="EMBL" id="JNAD02000004">
    <property type="protein sequence ID" value="RKM96363.1"/>
    <property type="molecule type" value="Genomic_DNA"/>
</dbReference>
<dbReference type="Proteomes" id="UP000028058">
    <property type="component" value="Unassembled WGS sequence"/>
</dbReference>
<evidence type="ECO:0000313" key="2">
    <source>
        <dbReference type="Proteomes" id="UP000028058"/>
    </source>
</evidence>
<accession>A0A3R7FFK5</accession>
<proteinExistence type="predicted"/>
<sequence>MTVPDGAERGRTQVLFAAAGAARAVFAGIRRRPPGGAALWERRNHAGRPVDLYAGPAVVLGTALAAATVPGLPARVRGAAALAVLAAGACGAYDDLVGRNDARRGFRAHLTALRHGEITSGGIKLLGIGAAGLAAGALVRRRPLDALPAGLVVAGAAHLVNLLDVRPGRAAKAVLAMGAPVLLRGGAAGLLCAAPMGAAAALLADDLDERTMLGDTGAHALGAGLGLAVAAGSDRAGLLLSAAVLLAAAVAGERIGDGPAWLDRPVLRVWDALGRRPDPVSVFSRGATPVRVTGGRRG</sequence>